<reference evidence="3" key="1">
    <citation type="journal article" date="2019" name="Int. J. Syst. Evol. Microbiol.">
        <title>The Global Catalogue of Microorganisms (GCM) 10K type strain sequencing project: providing services to taxonomists for standard genome sequencing and annotation.</title>
        <authorList>
            <consortium name="The Broad Institute Genomics Platform"/>
            <consortium name="The Broad Institute Genome Sequencing Center for Infectious Disease"/>
            <person name="Wu L."/>
            <person name="Ma J."/>
        </authorList>
    </citation>
    <scope>NUCLEOTIDE SEQUENCE [LARGE SCALE GENOMIC DNA]</scope>
    <source>
        <strain evidence="3">KCTC 22157</strain>
    </source>
</reference>
<dbReference type="Proteomes" id="UP000647585">
    <property type="component" value="Unassembled WGS sequence"/>
</dbReference>
<evidence type="ECO:0000313" key="3">
    <source>
        <dbReference type="Proteomes" id="UP000647585"/>
    </source>
</evidence>
<keyword evidence="3" id="KW-1185">Reference proteome</keyword>
<dbReference type="InterPro" id="IPR036812">
    <property type="entry name" value="NAD(P)_OxRdtase_dom_sf"/>
</dbReference>
<evidence type="ECO:0000313" key="2">
    <source>
        <dbReference type="EMBL" id="GGW63625.1"/>
    </source>
</evidence>
<comment type="caution">
    <text evidence="2">The sequence shown here is derived from an EMBL/GenBank/DDBJ whole genome shotgun (WGS) entry which is preliminary data.</text>
</comment>
<sequence>MAAVTFDVPFVLGMMRLHEAQEMHQASQLADWIEARLEQGLHWFDHADIYGSGACETLFGQALRARPALAKRLHVVTKASIANDNPSAGGQLMQGEVSRVLNRLAGELVSTPGAGGGQRESGAHCRYAQWPGSPAPRSLVRTAGGGPRPLRRLTRLFHIQCQ</sequence>
<evidence type="ECO:0000259" key="1">
    <source>
        <dbReference type="Pfam" id="PF00248"/>
    </source>
</evidence>
<protein>
    <recommendedName>
        <fullName evidence="1">NADP-dependent oxidoreductase domain-containing protein</fullName>
    </recommendedName>
</protein>
<proteinExistence type="predicted"/>
<dbReference type="Gene3D" id="3.20.20.100">
    <property type="entry name" value="NADP-dependent oxidoreductase domain"/>
    <property type="match status" value="1"/>
</dbReference>
<dbReference type="Pfam" id="PF00248">
    <property type="entry name" value="Aldo_ket_red"/>
    <property type="match status" value="1"/>
</dbReference>
<dbReference type="RefSeq" id="WP_230478466.1">
    <property type="nucleotide sequence ID" value="NZ_BMXO01000013.1"/>
</dbReference>
<organism evidence="2 3">
    <name type="scientific">Halomonas johnsoniae</name>
    <dbReference type="NCBI Taxonomy" id="502832"/>
    <lineage>
        <taxon>Bacteria</taxon>
        <taxon>Pseudomonadati</taxon>
        <taxon>Pseudomonadota</taxon>
        <taxon>Gammaproteobacteria</taxon>
        <taxon>Oceanospirillales</taxon>
        <taxon>Halomonadaceae</taxon>
        <taxon>Halomonas</taxon>
    </lineage>
</organism>
<dbReference type="EMBL" id="BMXO01000013">
    <property type="protein sequence ID" value="GGW63625.1"/>
    <property type="molecule type" value="Genomic_DNA"/>
</dbReference>
<dbReference type="InterPro" id="IPR023210">
    <property type="entry name" value="NADP_OxRdtase_dom"/>
</dbReference>
<accession>A0ABQ2WN15</accession>
<name>A0ABQ2WN15_9GAMM</name>
<gene>
    <name evidence="2" type="ORF">GCM10007158_25440</name>
</gene>
<feature type="domain" description="NADP-dependent oxidoreductase" evidence="1">
    <location>
        <begin position="11"/>
        <end position="85"/>
    </location>
</feature>
<dbReference type="SUPFAM" id="SSF51430">
    <property type="entry name" value="NAD(P)-linked oxidoreductase"/>
    <property type="match status" value="1"/>
</dbReference>